<dbReference type="InterPro" id="IPR043183">
    <property type="entry name" value="DNJB2/6-like"/>
</dbReference>
<dbReference type="Pfam" id="PF00226">
    <property type="entry name" value="DnaJ"/>
    <property type="match status" value="1"/>
</dbReference>
<organism evidence="3 4">
    <name type="scientific">Cyanistes caeruleus</name>
    <name type="common">Eurasian blue tit</name>
    <name type="synonym">Parus caeruleus</name>
    <dbReference type="NCBI Taxonomy" id="156563"/>
    <lineage>
        <taxon>Eukaryota</taxon>
        <taxon>Metazoa</taxon>
        <taxon>Chordata</taxon>
        <taxon>Craniata</taxon>
        <taxon>Vertebrata</taxon>
        <taxon>Euteleostomi</taxon>
        <taxon>Archelosauria</taxon>
        <taxon>Archosauria</taxon>
        <taxon>Dinosauria</taxon>
        <taxon>Saurischia</taxon>
        <taxon>Theropoda</taxon>
        <taxon>Coelurosauria</taxon>
        <taxon>Aves</taxon>
        <taxon>Neognathae</taxon>
        <taxon>Neoaves</taxon>
        <taxon>Telluraves</taxon>
        <taxon>Australaves</taxon>
        <taxon>Passeriformes</taxon>
        <taxon>Paridae</taxon>
        <taxon>Cyanistes</taxon>
    </lineage>
</organism>
<proteinExistence type="predicted"/>
<evidence type="ECO:0000313" key="4">
    <source>
        <dbReference type="Proteomes" id="UP000694410"/>
    </source>
</evidence>
<dbReference type="SMART" id="SM00271">
    <property type="entry name" value="DnaJ"/>
    <property type="match status" value="1"/>
</dbReference>
<dbReference type="InterPro" id="IPR036869">
    <property type="entry name" value="J_dom_sf"/>
</dbReference>
<evidence type="ECO:0000259" key="2">
    <source>
        <dbReference type="PROSITE" id="PS50076"/>
    </source>
</evidence>
<sequence length="157" mass="18179">MVDYYKVLELQKDASQDVIKKSYHKLALKWHPDKNPKNKEEAEKKFKEIVEAYEILSDPQKRSLYDKSVEESRARRERAAAAFNSYFGYQHGFSHQEEAFGGMYPFTCIFLKTLMEVLHSSRAESEQGKGEFGSLTGTIYIPFLPGVIQTQRAKFKP</sequence>
<reference evidence="3" key="1">
    <citation type="submission" date="2025-08" db="UniProtKB">
        <authorList>
            <consortium name="Ensembl"/>
        </authorList>
    </citation>
    <scope>IDENTIFICATION</scope>
</reference>
<dbReference type="PROSITE" id="PS50076">
    <property type="entry name" value="DNAJ_2"/>
    <property type="match status" value="1"/>
</dbReference>
<dbReference type="GO" id="GO:0051082">
    <property type="term" value="F:unfolded protein binding"/>
    <property type="evidence" value="ECO:0007669"/>
    <property type="project" value="InterPro"/>
</dbReference>
<dbReference type="InterPro" id="IPR001623">
    <property type="entry name" value="DnaJ_domain"/>
</dbReference>
<dbReference type="PRINTS" id="PR00625">
    <property type="entry name" value="JDOMAIN"/>
</dbReference>
<keyword evidence="1" id="KW-0143">Chaperone</keyword>
<dbReference type="Proteomes" id="UP000694410">
    <property type="component" value="Unplaced"/>
</dbReference>
<dbReference type="SUPFAM" id="SSF46565">
    <property type="entry name" value="Chaperone J-domain"/>
    <property type="match status" value="1"/>
</dbReference>
<protein>
    <submittedName>
        <fullName evidence="3">DnaJ heat shock protein family (Hsp40) member B8</fullName>
    </submittedName>
</protein>
<dbReference type="PROSITE" id="PS00636">
    <property type="entry name" value="DNAJ_1"/>
    <property type="match status" value="1"/>
</dbReference>
<evidence type="ECO:0000313" key="3">
    <source>
        <dbReference type="Ensembl" id="ENSCCEP00000024758.1"/>
    </source>
</evidence>
<keyword evidence="4" id="KW-1185">Reference proteome</keyword>
<dbReference type="GO" id="GO:0030544">
    <property type="term" value="F:Hsp70 protein binding"/>
    <property type="evidence" value="ECO:0007669"/>
    <property type="project" value="InterPro"/>
</dbReference>
<dbReference type="Ensembl" id="ENSCCET00000037119.1">
    <property type="protein sequence ID" value="ENSCCEP00000024758.1"/>
    <property type="gene ID" value="ENSCCEG00000021968.1"/>
</dbReference>
<dbReference type="CDD" id="cd06257">
    <property type="entry name" value="DnaJ"/>
    <property type="match status" value="1"/>
</dbReference>
<accession>A0A8C0VQ41</accession>
<feature type="domain" description="J" evidence="2">
    <location>
        <begin position="3"/>
        <end position="69"/>
    </location>
</feature>
<dbReference type="PANTHER" id="PTHR45168">
    <property type="entry name" value="DNAJ HOMOLOG SUBFAMILY B MEMBER 2"/>
    <property type="match status" value="1"/>
</dbReference>
<name>A0A8C0VQ41_CYACU</name>
<dbReference type="AlphaFoldDB" id="A0A8C0VQ41"/>
<evidence type="ECO:0000256" key="1">
    <source>
        <dbReference type="ARBA" id="ARBA00023186"/>
    </source>
</evidence>
<dbReference type="PANTHER" id="PTHR45168:SF4">
    <property type="entry name" value="SIMILAR TO DNAJ HOMOLOG SUBFAMILY B MEMBER 6 (HEAT SHOCK PROTEIN J2) (HSJ-2) (MRJ) (MDJ4)"/>
    <property type="match status" value="1"/>
</dbReference>
<reference evidence="3" key="2">
    <citation type="submission" date="2025-09" db="UniProtKB">
        <authorList>
            <consortium name="Ensembl"/>
        </authorList>
    </citation>
    <scope>IDENTIFICATION</scope>
</reference>
<dbReference type="InterPro" id="IPR018253">
    <property type="entry name" value="DnaJ_domain_CS"/>
</dbReference>
<dbReference type="Gene3D" id="1.10.287.110">
    <property type="entry name" value="DnaJ domain"/>
    <property type="match status" value="1"/>
</dbReference>